<dbReference type="GO" id="GO:0005886">
    <property type="term" value="C:plasma membrane"/>
    <property type="evidence" value="ECO:0007669"/>
    <property type="project" value="TreeGrafter"/>
</dbReference>
<feature type="transmembrane region" description="Helical" evidence="1">
    <location>
        <begin position="129"/>
        <end position="149"/>
    </location>
</feature>
<dbReference type="GO" id="GO:0043235">
    <property type="term" value="C:receptor complex"/>
    <property type="evidence" value="ECO:0007669"/>
    <property type="project" value="TreeGrafter"/>
</dbReference>
<reference evidence="2" key="2">
    <citation type="submission" date="2025-09" db="UniProtKB">
        <authorList>
            <consortium name="Ensembl"/>
        </authorList>
    </citation>
    <scope>IDENTIFICATION</scope>
</reference>
<accession>A0A3Q3KDS1</accession>
<name>A0A3Q3KDS1_MONAL</name>
<dbReference type="RefSeq" id="XP_020447060.1">
    <property type="nucleotide sequence ID" value="XM_020591404.1"/>
</dbReference>
<dbReference type="Proteomes" id="UP000261600">
    <property type="component" value="Unplaced"/>
</dbReference>
<evidence type="ECO:0000313" key="2">
    <source>
        <dbReference type="Ensembl" id="ENSMALP00000027123.1"/>
    </source>
</evidence>
<feature type="transmembrane region" description="Helical" evidence="1">
    <location>
        <begin position="169"/>
        <end position="193"/>
    </location>
</feature>
<evidence type="ECO:0000313" key="3">
    <source>
        <dbReference type="Proteomes" id="UP000261600"/>
    </source>
</evidence>
<dbReference type="PANTHER" id="PTHR15573:SF0">
    <property type="entry name" value="G-PROTEIN COUPLED RECEPTOR 160-RELATED"/>
    <property type="match status" value="1"/>
</dbReference>
<feature type="transmembrane region" description="Helical" evidence="1">
    <location>
        <begin position="99"/>
        <end position="117"/>
    </location>
</feature>
<dbReference type="Ensembl" id="ENSMALT00000027625.1">
    <property type="protein sequence ID" value="ENSMALP00000027123.1"/>
    <property type="gene ID" value="ENSMALG00000018829.1"/>
</dbReference>
<keyword evidence="3" id="KW-1185">Reference proteome</keyword>
<feature type="transmembrane region" description="Helical" evidence="1">
    <location>
        <begin position="44"/>
        <end position="62"/>
    </location>
</feature>
<dbReference type="KEGG" id="malb:109955336"/>
<dbReference type="RefSeq" id="XP_020447064.1">
    <property type="nucleotide sequence ID" value="XM_020591408.1"/>
</dbReference>
<keyword evidence="1" id="KW-0472">Membrane</keyword>
<feature type="transmembrane region" description="Helical" evidence="1">
    <location>
        <begin position="253"/>
        <end position="275"/>
    </location>
</feature>
<feature type="transmembrane region" description="Helical" evidence="1">
    <location>
        <begin position="226"/>
        <end position="247"/>
    </location>
</feature>
<keyword evidence="1" id="KW-1133">Transmembrane helix</keyword>
<evidence type="ECO:0000256" key="1">
    <source>
        <dbReference type="SAM" id="Phobius"/>
    </source>
</evidence>
<organism evidence="2 3">
    <name type="scientific">Monopterus albus</name>
    <name type="common">Swamp eel</name>
    <dbReference type="NCBI Taxonomy" id="43700"/>
    <lineage>
        <taxon>Eukaryota</taxon>
        <taxon>Metazoa</taxon>
        <taxon>Chordata</taxon>
        <taxon>Craniata</taxon>
        <taxon>Vertebrata</taxon>
        <taxon>Euteleostomi</taxon>
        <taxon>Actinopterygii</taxon>
        <taxon>Neopterygii</taxon>
        <taxon>Teleostei</taxon>
        <taxon>Neoteleostei</taxon>
        <taxon>Acanthomorphata</taxon>
        <taxon>Anabantaria</taxon>
        <taxon>Synbranchiformes</taxon>
        <taxon>Synbranchidae</taxon>
        <taxon>Monopterus</taxon>
    </lineage>
</organism>
<dbReference type="InterPro" id="IPR042353">
    <property type="entry name" value="GPR160"/>
</dbReference>
<dbReference type="STRING" id="43700.ENSMALP00000027123"/>
<protein>
    <recommendedName>
        <fullName evidence="4">G-protein coupled receptors family 1 profile domain-containing protein</fullName>
    </recommendedName>
</protein>
<dbReference type="RefSeq" id="XP_020447063.1">
    <property type="nucleotide sequence ID" value="XM_020591407.1"/>
</dbReference>
<dbReference type="OrthoDB" id="9947933at2759"/>
<dbReference type="RefSeq" id="XP_020447062.1">
    <property type="nucleotide sequence ID" value="XM_020591406.1"/>
</dbReference>
<dbReference type="CTD" id="26996"/>
<dbReference type="AlphaFoldDB" id="A0A3Q3KDS1"/>
<reference evidence="2" key="1">
    <citation type="submission" date="2025-08" db="UniProtKB">
        <authorList>
            <consortium name="Ensembl"/>
        </authorList>
    </citation>
    <scope>IDENTIFICATION</scope>
</reference>
<dbReference type="RefSeq" id="XP_020447066.1">
    <property type="nucleotide sequence ID" value="XM_020591410.1"/>
</dbReference>
<sequence length="310" mass="34818">MVRAPSGIHTMNIFIPSILLSMGGKCLLNWALVFFQRNCICRSFVGVFSVSLAVVDTALTLLFTTIHIHSNGHIFLLGLHLTRYHICLLLQILEQVYNALQWPVVVIAGLNHFCTVSQRLQPAGSMARWIIYLFVTILLWYLAAFYIFLLSDFIPVLEDVPYQQMHQCWIICSSQILQVATLLLLTLGCAALYTGYTTRLLKSPPVEDQITDQSGMHSRRSIVCQALNILVNTWTPFFIFLAVLLLLPVPSYLGLNVAWLCFLNSFLIGTVLCVVCPTSQLAQGLAAVPHDSFCEWRFKFSLAAKDECAK</sequence>
<evidence type="ECO:0008006" key="4">
    <source>
        <dbReference type="Google" id="ProtNLM"/>
    </source>
</evidence>
<feature type="transmembrane region" description="Helical" evidence="1">
    <location>
        <begin position="12"/>
        <end position="32"/>
    </location>
</feature>
<dbReference type="GeneID" id="109955336"/>
<dbReference type="RefSeq" id="XP_020447065.1">
    <property type="nucleotide sequence ID" value="XM_020591409.1"/>
</dbReference>
<proteinExistence type="predicted"/>
<dbReference type="PANTHER" id="PTHR15573">
    <property type="entry name" value="G-PROTEIN COUPLED RECEPTOR 160-RELATED"/>
    <property type="match status" value="1"/>
</dbReference>
<dbReference type="RefSeq" id="XP_020447061.1">
    <property type="nucleotide sequence ID" value="XM_020591405.1"/>
</dbReference>
<keyword evidence="1" id="KW-0812">Transmembrane</keyword>